<dbReference type="Proteomes" id="UP000625079">
    <property type="component" value="Unassembled WGS sequence"/>
</dbReference>
<name>A0AA88B6L1_9BRAD</name>
<evidence type="ECO:0000313" key="4">
    <source>
        <dbReference type="Proteomes" id="UP000625079"/>
    </source>
</evidence>
<dbReference type="Gene3D" id="2.40.30.170">
    <property type="match status" value="1"/>
</dbReference>
<evidence type="ECO:0000313" key="3">
    <source>
        <dbReference type="EMBL" id="GGI21186.1"/>
    </source>
</evidence>
<dbReference type="Pfam" id="PF25989">
    <property type="entry name" value="YknX_C"/>
    <property type="match status" value="1"/>
</dbReference>
<reference evidence="3" key="2">
    <citation type="submission" date="2022-12" db="EMBL/GenBank/DDBJ databases">
        <authorList>
            <person name="Sun Q."/>
            <person name="Zhou Y."/>
        </authorList>
    </citation>
    <scope>NUCLEOTIDE SEQUENCE</scope>
    <source>
        <strain evidence="3">CGMCC 1.15034</strain>
    </source>
</reference>
<dbReference type="PANTHER" id="PTHR30469:SF15">
    <property type="entry name" value="HLYD FAMILY OF SECRETION PROTEINS"/>
    <property type="match status" value="1"/>
</dbReference>
<comment type="caution">
    <text evidence="3">The sequence shown here is derived from an EMBL/GenBank/DDBJ whole genome shotgun (WGS) entry which is preliminary data.</text>
</comment>
<feature type="coiled-coil region" evidence="1">
    <location>
        <begin position="103"/>
        <end position="175"/>
    </location>
</feature>
<protein>
    <submittedName>
        <fullName evidence="3">Membrane protein</fullName>
    </submittedName>
</protein>
<dbReference type="AlphaFoldDB" id="A0AA88B6L1"/>
<dbReference type="PANTHER" id="PTHR30469">
    <property type="entry name" value="MULTIDRUG RESISTANCE PROTEIN MDTA"/>
    <property type="match status" value="1"/>
</dbReference>
<dbReference type="Gene3D" id="2.40.420.20">
    <property type="match status" value="1"/>
</dbReference>
<dbReference type="InterPro" id="IPR058637">
    <property type="entry name" value="YknX-like_C"/>
</dbReference>
<dbReference type="SUPFAM" id="SSF51230">
    <property type="entry name" value="Single hybrid motif"/>
    <property type="match status" value="1"/>
</dbReference>
<gene>
    <name evidence="3" type="ORF">GCM10010987_13060</name>
</gene>
<dbReference type="Gene3D" id="1.10.287.470">
    <property type="entry name" value="Helix hairpin bin"/>
    <property type="match status" value="1"/>
</dbReference>
<dbReference type="EMBL" id="BMHC01000002">
    <property type="protein sequence ID" value="GGI21186.1"/>
    <property type="molecule type" value="Genomic_DNA"/>
</dbReference>
<evidence type="ECO:0000256" key="1">
    <source>
        <dbReference type="SAM" id="Coils"/>
    </source>
</evidence>
<dbReference type="GO" id="GO:1990281">
    <property type="term" value="C:efflux pump complex"/>
    <property type="evidence" value="ECO:0007669"/>
    <property type="project" value="TreeGrafter"/>
</dbReference>
<feature type="domain" description="YknX-like C-terminal permuted SH3-like" evidence="2">
    <location>
        <begin position="330"/>
        <end position="396"/>
    </location>
</feature>
<accession>A0AA88B6L1</accession>
<dbReference type="Gene3D" id="2.40.50.100">
    <property type="match status" value="1"/>
</dbReference>
<keyword evidence="1" id="KW-0175">Coiled coil</keyword>
<proteinExistence type="predicted"/>
<organism evidence="3 4">
    <name type="scientific">Bradyrhizobium guangdongense</name>
    <dbReference type="NCBI Taxonomy" id="1325090"/>
    <lineage>
        <taxon>Bacteria</taxon>
        <taxon>Pseudomonadati</taxon>
        <taxon>Pseudomonadota</taxon>
        <taxon>Alphaproteobacteria</taxon>
        <taxon>Hyphomicrobiales</taxon>
        <taxon>Nitrobacteraceae</taxon>
        <taxon>Bradyrhizobium</taxon>
    </lineage>
</organism>
<sequence>MNMHITGRHIAIAAGLLAAVGIAVWLLIPAPVPVETAAVTKGRFVATVDEDGKTRVRERYVVAAPLAGRLSRIRFKVGDQVRVDDALATITPSPAPLMDSRTRREVEEMLGTAEANLERAKAIVERARAQREQANTDLVRTKTLAQQGAATAQALERAELAMRLADRDLRAAEFQDHAAEHEISQQRALLARYGSDGGGHPDSWNVASPVAGVVLKVAQESETIVQPGAPLLDIGDAGDIEVVVDVLSTDAVEIRPGADVVIDHWGGEGKLKGRVRRVEPAAFTKISTLGVEEQRVNVLVDILSPPEQWARLGDAYQVDVQIGVFARDDATTIPAGALFRRGEGWNVYVARDGRAELRQIEVLRRSGRLAAVAKGLAPGEEVIVYPSDRVVPGVRIAQRPR</sequence>
<dbReference type="InterPro" id="IPR011053">
    <property type="entry name" value="Single_hybrid_motif"/>
</dbReference>
<evidence type="ECO:0000259" key="2">
    <source>
        <dbReference type="Pfam" id="PF25989"/>
    </source>
</evidence>
<dbReference type="GO" id="GO:0015562">
    <property type="term" value="F:efflux transmembrane transporter activity"/>
    <property type="evidence" value="ECO:0007669"/>
    <property type="project" value="TreeGrafter"/>
</dbReference>
<reference evidence="3" key="1">
    <citation type="journal article" date="2014" name="Int. J. Syst. Evol. Microbiol.">
        <title>Complete genome sequence of Corynebacterium casei LMG S-19264T (=DSM 44701T), isolated from a smear-ripened cheese.</title>
        <authorList>
            <consortium name="US DOE Joint Genome Institute (JGI-PGF)"/>
            <person name="Walter F."/>
            <person name="Albersmeier A."/>
            <person name="Kalinowski J."/>
            <person name="Ruckert C."/>
        </authorList>
    </citation>
    <scope>NUCLEOTIDE SEQUENCE</scope>
    <source>
        <strain evidence="3">CGMCC 1.15034</strain>
    </source>
</reference>